<feature type="non-terminal residue" evidence="2">
    <location>
        <position position="110"/>
    </location>
</feature>
<sequence length="110" mass="12057">MTNSTPCTVNQSVSASTSAKPRLLIAASGTGGHLFPAIALAERMTDCDIEWLGVPQRMENRLIPELYPLNIVDVSGFQKKSIGHILSVLTRFIKSIFQTRKILKRGQFAG</sequence>
<evidence type="ECO:0000313" key="2">
    <source>
        <dbReference type="EMBL" id="MBE9029864.1"/>
    </source>
</evidence>
<comment type="caution">
    <text evidence="2">The sequence shown here is derived from an EMBL/GenBank/DDBJ whole genome shotgun (WGS) entry which is preliminary data.</text>
</comment>
<evidence type="ECO:0000313" key="3">
    <source>
        <dbReference type="Proteomes" id="UP000625316"/>
    </source>
</evidence>
<organism evidence="2 3">
    <name type="scientific">Romeriopsis navalis LEGE 11480</name>
    <dbReference type="NCBI Taxonomy" id="2777977"/>
    <lineage>
        <taxon>Bacteria</taxon>
        <taxon>Bacillati</taxon>
        <taxon>Cyanobacteriota</taxon>
        <taxon>Cyanophyceae</taxon>
        <taxon>Leptolyngbyales</taxon>
        <taxon>Leptolyngbyaceae</taxon>
        <taxon>Romeriopsis</taxon>
        <taxon>Romeriopsis navalis</taxon>
    </lineage>
</organism>
<dbReference type="GO" id="GO:0005975">
    <property type="term" value="P:carbohydrate metabolic process"/>
    <property type="evidence" value="ECO:0007669"/>
    <property type="project" value="InterPro"/>
</dbReference>
<reference evidence="2" key="1">
    <citation type="submission" date="2020-10" db="EMBL/GenBank/DDBJ databases">
        <authorList>
            <person name="Castelo-Branco R."/>
            <person name="Eusebio N."/>
            <person name="Adriana R."/>
            <person name="Vieira A."/>
            <person name="Brugerolle De Fraissinette N."/>
            <person name="Rezende De Castro R."/>
            <person name="Schneider M.P."/>
            <person name="Vasconcelos V."/>
            <person name="Leao P.N."/>
        </authorList>
    </citation>
    <scope>NUCLEOTIDE SEQUENCE</scope>
    <source>
        <strain evidence="2">LEGE 11480</strain>
    </source>
</reference>
<dbReference type="Pfam" id="PF03033">
    <property type="entry name" value="Glyco_transf_28"/>
    <property type="match status" value="1"/>
</dbReference>
<dbReference type="EMBL" id="JADEXQ010000023">
    <property type="protein sequence ID" value="MBE9029864.1"/>
    <property type="molecule type" value="Genomic_DNA"/>
</dbReference>
<keyword evidence="3" id="KW-1185">Reference proteome</keyword>
<gene>
    <name evidence="2" type="ORF">IQ266_08995</name>
</gene>
<dbReference type="AlphaFoldDB" id="A0A928VPQ8"/>
<dbReference type="RefSeq" id="WP_264324683.1">
    <property type="nucleotide sequence ID" value="NZ_JADEXQ010000023.1"/>
</dbReference>
<protein>
    <submittedName>
        <fullName evidence="2">Glycosyltransferase</fullName>
    </submittedName>
</protein>
<dbReference type="InterPro" id="IPR004276">
    <property type="entry name" value="GlycoTrans_28_N"/>
</dbReference>
<dbReference type="Gene3D" id="3.40.50.2000">
    <property type="entry name" value="Glycogen Phosphorylase B"/>
    <property type="match status" value="1"/>
</dbReference>
<dbReference type="GO" id="GO:0016758">
    <property type="term" value="F:hexosyltransferase activity"/>
    <property type="evidence" value="ECO:0007669"/>
    <property type="project" value="InterPro"/>
</dbReference>
<accession>A0A928VPQ8</accession>
<dbReference type="GO" id="GO:1901137">
    <property type="term" value="P:carbohydrate derivative biosynthetic process"/>
    <property type="evidence" value="ECO:0007669"/>
    <property type="project" value="UniProtKB-ARBA"/>
</dbReference>
<dbReference type="SUPFAM" id="SSF53756">
    <property type="entry name" value="UDP-Glycosyltransferase/glycogen phosphorylase"/>
    <property type="match status" value="1"/>
</dbReference>
<feature type="domain" description="Glycosyltransferase family 28 N-terminal" evidence="1">
    <location>
        <begin position="24"/>
        <end position="105"/>
    </location>
</feature>
<evidence type="ECO:0000259" key="1">
    <source>
        <dbReference type="Pfam" id="PF03033"/>
    </source>
</evidence>
<name>A0A928VPQ8_9CYAN</name>
<dbReference type="Proteomes" id="UP000625316">
    <property type="component" value="Unassembled WGS sequence"/>
</dbReference>
<proteinExistence type="predicted"/>